<accession>A0A0A9ACV2</accession>
<name>A0A0A9ACV2_ARUDO</name>
<dbReference type="AlphaFoldDB" id="A0A0A9ACV2"/>
<reference evidence="1" key="2">
    <citation type="journal article" date="2015" name="Data Brief">
        <title>Shoot transcriptome of the giant reed, Arundo donax.</title>
        <authorList>
            <person name="Barrero R.A."/>
            <person name="Guerrero F.D."/>
            <person name="Moolhuijzen P."/>
            <person name="Goolsby J.A."/>
            <person name="Tidwell J."/>
            <person name="Bellgard S.E."/>
            <person name="Bellgard M.I."/>
        </authorList>
    </citation>
    <scope>NUCLEOTIDE SEQUENCE</scope>
    <source>
        <tissue evidence="1">Shoot tissue taken approximately 20 cm above the soil surface</tissue>
    </source>
</reference>
<sequence>MGLTFAPLLGHCRRSRTMRLCFCCFSMFSLMCFTVHKSDPSLFFLRNDSSLIHVSFLCFTIDNL</sequence>
<dbReference type="EMBL" id="GBRH01248959">
    <property type="protein sequence ID" value="JAD48936.1"/>
    <property type="molecule type" value="Transcribed_RNA"/>
</dbReference>
<evidence type="ECO:0000313" key="1">
    <source>
        <dbReference type="EMBL" id="JAD48936.1"/>
    </source>
</evidence>
<proteinExistence type="predicted"/>
<reference evidence="1" key="1">
    <citation type="submission" date="2014-09" db="EMBL/GenBank/DDBJ databases">
        <authorList>
            <person name="Magalhaes I.L.F."/>
            <person name="Oliveira U."/>
            <person name="Santos F.R."/>
            <person name="Vidigal T.H.D.A."/>
            <person name="Brescovit A.D."/>
            <person name="Santos A.J."/>
        </authorList>
    </citation>
    <scope>NUCLEOTIDE SEQUENCE</scope>
    <source>
        <tissue evidence="1">Shoot tissue taken approximately 20 cm above the soil surface</tissue>
    </source>
</reference>
<protein>
    <submittedName>
        <fullName evidence="1">Uncharacterized protein</fullName>
    </submittedName>
</protein>
<organism evidence="1">
    <name type="scientific">Arundo donax</name>
    <name type="common">Giant reed</name>
    <name type="synonym">Donax arundinaceus</name>
    <dbReference type="NCBI Taxonomy" id="35708"/>
    <lineage>
        <taxon>Eukaryota</taxon>
        <taxon>Viridiplantae</taxon>
        <taxon>Streptophyta</taxon>
        <taxon>Embryophyta</taxon>
        <taxon>Tracheophyta</taxon>
        <taxon>Spermatophyta</taxon>
        <taxon>Magnoliopsida</taxon>
        <taxon>Liliopsida</taxon>
        <taxon>Poales</taxon>
        <taxon>Poaceae</taxon>
        <taxon>PACMAD clade</taxon>
        <taxon>Arundinoideae</taxon>
        <taxon>Arundineae</taxon>
        <taxon>Arundo</taxon>
    </lineage>
</organism>